<sequence>MRSLASVPMARLVPSFTHLQFCCHQFKSEFVYFLTFRPYLSVGLLSSLILWNLNDPPPRKDRSSCLNQSDEEEEEDEPERYTNNEISMEDEEKSTLVDDTSSQKDDGETSLQEDDKSDKLKQRFIVETITMTTVTEQRIVSEVNDDETSSKGAEESKKGGILKGGKFWKNSIDKNTEKTVNYNDSLSGSNRREEVNEANDGSTSELVEQSPSGTCSEPNQKEVSVSNSSENDAEPNAHDTASPQSTELTLTFKLGQHLLVANSLKPNSAMRQLFPSPRFVSPPPIEDVDGSESNKAIPPKQFLVTAESLKLFEEAKKSKMLGNINSKDSNQSFIAVMPPMSTGDDDLQNSGLLRTIERNTLRRSLVKYSYEYRNKRLSEKKKNENSLEERIRQLTCGIDDEEPQEEKKDEPKTEPEPSRSSPQGEESKEVEYLPHPGVQKTQEPALVPSNSSSGTGNSAYKKLTDIFSRKSNSPQVIEDINRNIKSENANLQCDLVLNSENFGNMYALNAQDQRTPFTNLKNFSQKLTATPDSKKQFLAPLTACVNPEDKERLAERYRCQPPGKESEYSLQDIEEGLRNFEPKKLGNQPDVIAETPQNETSNDELALFVQQDSGRMEKLKKRYSAADDKSDDDDDYGFNKRPLVKGVKCQYNTTTENPPPVQQAQCPPRYVCPNSKPVAATTAAAHHMSWPYYSQDGSDHKVRQQFYTIKQTDQSGNYAVYGTPQEYRTYTEVGNADYTEFKGQQKINYSVNQGQQQNIYATTNTFYRCHPVRFGGYSELSNYQFRHPPHSPPPMRRIMAASQPSPVPSDDCKIRVENRVFINRSNENYTSVTTDTSNRLKVGMPDGANVVLPPTDGMKAQETTFYRRTVPNVQNPCLQMKFSPMGYQQGVVPTASIRFSASCSPHTVTDEQNMIVDPQYATFQHPPTQNTVGVIRVEQGQQMIRVPVPYATGTPVQVHLMAGRLGRCESPQRPNSPQGAVKVPLPPYNQYLIPKGIQTGQQLLGTSTPLTVGVPLSSQPSLASQPATQSQPQPQIQSQSQPPVNPPVEIQTTDVTKTIDFEKQGKAIAEELQQRQKLALSRSLSQETNYQSKLPPTVVAPINTMVQQERGVPEGAASSSMQDCQSTQQQQQQQQQPENGTVAPADNTVYYTMNI</sequence>
<feature type="region of interest" description="Disordered" evidence="1">
    <location>
        <begin position="1108"/>
        <end position="1148"/>
    </location>
</feature>
<feature type="compositionally biased region" description="Acidic residues" evidence="1">
    <location>
        <begin position="69"/>
        <end position="78"/>
    </location>
</feature>
<dbReference type="AlphaFoldDB" id="A0AAN8RZF9"/>
<accession>A0AAN8RZF9</accession>
<feature type="compositionally biased region" description="Polar residues" evidence="1">
    <location>
        <begin position="179"/>
        <end position="189"/>
    </location>
</feature>
<dbReference type="EMBL" id="JAWJWE010000044">
    <property type="protein sequence ID" value="KAK6617370.1"/>
    <property type="molecule type" value="Genomic_DNA"/>
</dbReference>
<feature type="compositionally biased region" description="Basic and acidic residues" evidence="1">
    <location>
        <begin position="93"/>
        <end position="116"/>
    </location>
</feature>
<reference evidence="2 3" key="1">
    <citation type="submission" date="2023-10" db="EMBL/GenBank/DDBJ databases">
        <title>Genomes of two closely related lineages of the louse Polyplax serrata with different host specificities.</title>
        <authorList>
            <person name="Martinu J."/>
            <person name="Tarabai H."/>
            <person name="Stefka J."/>
            <person name="Hypsa V."/>
        </authorList>
    </citation>
    <scope>NUCLEOTIDE SEQUENCE [LARGE SCALE GENOMIC DNA]</scope>
    <source>
        <strain evidence="2">HR10_N</strain>
    </source>
</reference>
<feature type="compositionally biased region" description="Low complexity" evidence="1">
    <location>
        <begin position="1118"/>
        <end position="1136"/>
    </location>
</feature>
<feature type="region of interest" description="Disordered" evidence="1">
    <location>
        <begin position="142"/>
        <end position="167"/>
    </location>
</feature>
<feature type="region of interest" description="Disordered" evidence="1">
    <location>
        <begin position="394"/>
        <end position="458"/>
    </location>
</feature>
<feature type="compositionally biased region" description="Polar residues" evidence="1">
    <location>
        <begin position="199"/>
        <end position="230"/>
    </location>
</feature>
<gene>
    <name evidence="2" type="ORF">RUM43_014379</name>
</gene>
<evidence type="ECO:0000256" key="1">
    <source>
        <dbReference type="SAM" id="MobiDB-lite"/>
    </source>
</evidence>
<dbReference type="Proteomes" id="UP001372834">
    <property type="component" value="Unassembled WGS sequence"/>
</dbReference>
<protein>
    <submittedName>
        <fullName evidence="2">Uncharacterized protein</fullName>
    </submittedName>
</protein>
<feature type="compositionally biased region" description="Low complexity" evidence="1">
    <location>
        <begin position="1015"/>
        <end position="1042"/>
    </location>
</feature>
<feature type="region of interest" description="Disordered" evidence="1">
    <location>
        <begin position="1011"/>
        <end position="1050"/>
    </location>
</feature>
<evidence type="ECO:0000313" key="3">
    <source>
        <dbReference type="Proteomes" id="UP001372834"/>
    </source>
</evidence>
<name>A0AAN8RZF9_POLSC</name>
<feature type="compositionally biased region" description="Basic and acidic residues" evidence="1">
    <location>
        <begin position="405"/>
        <end position="417"/>
    </location>
</feature>
<feature type="compositionally biased region" description="Polar residues" evidence="1">
    <location>
        <begin position="448"/>
        <end position="458"/>
    </location>
</feature>
<feature type="region of interest" description="Disordered" evidence="1">
    <location>
        <begin position="58"/>
        <end position="116"/>
    </location>
</feature>
<organism evidence="2 3">
    <name type="scientific">Polyplax serrata</name>
    <name type="common">Common mouse louse</name>
    <dbReference type="NCBI Taxonomy" id="468196"/>
    <lineage>
        <taxon>Eukaryota</taxon>
        <taxon>Metazoa</taxon>
        <taxon>Ecdysozoa</taxon>
        <taxon>Arthropoda</taxon>
        <taxon>Hexapoda</taxon>
        <taxon>Insecta</taxon>
        <taxon>Pterygota</taxon>
        <taxon>Neoptera</taxon>
        <taxon>Paraneoptera</taxon>
        <taxon>Psocodea</taxon>
        <taxon>Troctomorpha</taxon>
        <taxon>Phthiraptera</taxon>
        <taxon>Anoplura</taxon>
        <taxon>Polyplacidae</taxon>
        <taxon>Polyplax</taxon>
    </lineage>
</organism>
<evidence type="ECO:0000313" key="2">
    <source>
        <dbReference type="EMBL" id="KAK6617370.1"/>
    </source>
</evidence>
<feature type="compositionally biased region" description="Basic and acidic residues" evidence="1">
    <location>
        <begin position="148"/>
        <end position="158"/>
    </location>
</feature>
<comment type="caution">
    <text evidence="2">The sequence shown here is derived from an EMBL/GenBank/DDBJ whole genome shotgun (WGS) entry which is preliminary data.</text>
</comment>
<proteinExistence type="predicted"/>
<feature type="region of interest" description="Disordered" evidence="1">
    <location>
        <begin position="179"/>
        <end position="245"/>
    </location>
</feature>